<evidence type="ECO:0000256" key="6">
    <source>
        <dbReference type="ARBA" id="ARBA00022692"/>
    </source>
</evidence>
<proteinExistence type="inferred from homology"/>
<feature type="transmembrane region" description="Helical" evidence="11">
    <location>
        <begin position="1764"/>
        <end position="1781"/>
    </location>
</feature>
<feature type="transmembrane region" description="Helical" evidence="11">
    <location>
        <begin position="1722"/>
        <end position="1744"/>
    </location>
</feature>
<dbReference type="Proteomes" id="UP001160483">
    <property type="component" value="Unassembled WGS sequence"/>
</dbReference>
<keyword evidence="7 11" id="KW-1133">Transmembrane helix</keyword>
<evidence type="ECO:0000256" key="3">
    <source>
        <dbReference type="ARBA" id="ARBA00012589"/>
    </source>
</evidence>
<feature type="region of interest" description="Disordered" evidence="10">
    <location>
        <begin position="825"/>
        <end position="852"/>
    </location>
</feature>
<organism evidence="13 14">
    <name type="scientific">Peronospora belbahrii</name>
    <dbReference type="NCBI Taxonomy" id="622444"/>
    <lineage>
        <taxon>Eukaryota</taxon>
        <taxon>Sar</taxon>
        <taxon>Stramenopiles</taxon>
        <taxon>Oomycota</taxon>
        <taxon>Peronosporomycetes</taxon>
        <taxon>Peronosporales</taxon>
        <taxon>Peronosporaceae</taxon>
        <taxon>Peronospora</taxon>
    </lineage>
</organism>
<evidence type="ECO:0000256" key="10">
    <source>
        <dbReference type="SAM" id="MobiDB-lite"/>
    </source>
</evidence>
<protein>
    <recommendedName>
        <fullName evidence="3">1,3-beta-glucan synthase</fullName>
        <ecNumber evidence="3">2.4.1.34</ecNumber>
    </recommendedName>
</protein>
<dbReference type="PANTHER" id="PTHR12741:SF48">
    <property type="entry name" value="1,3-BETA-GLUCAN SYNTHASE COMPONENT FKS1-RELATED"/>
    <property type="match status" value="1"/>
</dbReference>
<evidence type="ECO:0000313" key="14">
    <source>
        <dbReference type="Proteomes" id="UP001160483"/>
    </source>
</evidence>
<evidence type="ECO:0000256" key="2">
    <source>
        <dbReference type="ARBA" id="ARBA00009040"/>
    </source>
</evidence>
<keyword evidence="4" id="KW-0328">Glycosyltransferase</keyword>
<feature type="domain" description="1,3-beta-glucan synthase component FKS1-like" evidence="12">
    <location>
        <begin position="247"/>
        <end position="350"/>
    </location>
</feature>
<reference evidence="13" key="1">
    <citation type="submission" date="2021-11" db="EMBL/GenBank/DDBJ databases">
        <authorList>
            <person name="Islam A."/>
            <person name="Islam S."/>
            <person name="Flora M.S."/>
            <person name="Rahman M."/>
            <person name="Ziaur R.M."/>
            <person name="Epstein J.H."/>
            <person name="Hassan M."/>
            <person name="Klassen M."/>
            <person name="Woodard K."/>
            <person name="Webb A."/>
            <person name="Webby R.J."/>
            <person name="El Zowalaty M.E."/>
        </authorList>
    </citation>
    <scope>NUCLEOTIDE SEQUENCE</scope>
    <source>
        <strain evidence="13">Pbs3</strain>
    </source>
</reference>
<comment type="similarity">
    <text evidence="2">Belongs to the glycosyltransferase 48 family.</text>
</comment>
<evidence type="ECO:0000256" key="1">
    <source>
        <dbReference type="ARBA" id="ARBA00004141"/>
    </source>
</evidence>
<feature type="region of interest" description="Disordered" evidence="10">
    <location>
        <begin position="183"/>
        <end position="202"/>
    </location>
</feature>
<gene>
    <name evidence="13" type="ORF">PBS003_LOCUS4043</name>
</gene>
<evidence type="ECO:0000256" key="7">
    <source>
        <dbReference type="ARBA" id="ARBA00022989"/>
    </source>
</evidence>
<feature type="transmembrane region" description="Helical" evidence="11">
    <location>
        <begin position="1448"/>
        <end position="1475"/>
    </location>
</feature>
<feature type="transmembrane region" description="Helical" evidence="11">
    <location>
        <begin position="719"/>
        <end position="738"/>
    </location>
</feature>
<evidence type="ECO:0000259" key="12">
    <source>
        <dbReference type="SMART" id="SM01205"/>
    </source>
</evidence>
<accession>A0AAU9KYG1</accession>
<dbReference type="InterPro" id="IPR003440">
    <property type="entry name" value="Glyco_trans_48_dom"/>
</dbReference>
<dbReference type="GO" id="GO:0006075">
    <property type="term" value="P:(1-&gt;3)-beta-D-glucan biosynthetic process"/>
    <property type="evidence" value="ECO:0007669"/>
    <property type="project" value="InterPro"/>
</dbReference>
<evidence type="ECO:0000256" key="8">
    <source>
        <dbReference type="ARBA" id="ARBA00023136"/>
    </source>
</evidence>
<dbReference type="GO" id="GO:0000148">
    <property type="term" value="C:1,3-beta-D-glucan synthase complex"/>
    <property type="evidence" value="ECO:0007669"/>
    <property type="project" value="InterPro"/>
</dbReference>
<dbReference type="GO" id="GO:0003843">
    <property type="term" value="F:1,3-beta-D-glucan synthase activity"/>
    <property type="evidence" value="ECO:0007669"/>
    <property type="project" value="UniProtKB-EC"/>
</dbReference>
<feature type="transmembrane region" description="Helical" evidence="11">
    <location>
        <begin position="1787"/>
        <end position="1806"/>
    </location>
</feature>
<feature type="transmembrane region" description="Helical" evidence="11">
    <location>
        <begin position="1406"/>
        <end position="1428"/>
    </location>
</feature>
<keyword evidence="6 11" id="KW-0812">Transmembrane</keyword>
<dbReference type="Pfam" id="PF14288">
    <property type="entry name" value="FKS1_dom1"/>
    <property type="match status" value="1"/>
</dbReference>
<keyword evidence="8 11" id="KW-0472">Membrane</keyword>
<dbReference type="EMBL" id="CAKKTJ010000168">
    <property type="protein sequence ID" value="CAH0477294.1"/>
    <property type="molecule type" value="Genomic_DNA"/>
</dbReference>
<evidence type="ECO:0000256" key="9">
    <source>
        <dbReference type="ARBA" id="ARBA00047777"/>
    </source>
</evidence>
<feature type="transmembrane region" description="Helical" evidence="11">
    <location>
        <begin position="1826"/>
        <end position="1844"/>
    </location>
</feature>
<dbReference type="SMART" id="SM01205">
    <property type="entry name" value="FKS1_dom1"/>
    <property type="match status" value="1"/>
</dbReference>
<comment type="caution">
    <text evidence="13">The sequence shown here is derived from an EMBL/GenBank/DDBJ whole genome shotgun (WGS) entry which is preliminary data.</text>
</comment>
<dbReference type="PANTHER" id="PTHR12741">
    <property type="entry name" value="LYST-INTERACTING PROTEIN LIP5 DOPAMINE RESPONSIVE PROTEIN DRG-1"/>
    <property type="match status" value="1"/>
</dbReference>
<name>A0AAU9KYG1_9STRA</name>
<sequence length="1890" mass="216827">MNRRTYGNNGSEREGSSFGIITEALEMQRQMCDEAMGLVNAGVAMQNASPPNIKEAERKLTRAVDIMEQALSIRYRTADEKDAADRLNNKMMRYVKMIKSQRAKSVVGTTGSKGRTVHKHNILQMERLPEVYTPVMQLLNNSSQLGDICETLKRTFGFQDSSVLNQKEHLLLLLTNFKEQSSQDDGKKKKKKKKQDDTETIDDYLRQRDPQLELDLATKGIARLHSRVFANYKKWCKFISQKPKFSNDPLVDIVLFFLIWGEAANLRQMPECLCFLLHSMLPKVNSGGNEEPGTFLANTIRPMYAEVRRDSDKKTSKGARAAHRDIRNYDDFNEFFWTKKSLKYDYSNVGEAFANYDKKGRPKIVKKTYNETRSWARAIVSFRRIFFMNCALFLATLGLAIDIVLYCPDSTIMYGEDVQPAASTEPLEILGKKYAAPTDSSPVDNSDDLSNDIVADSGAQCLYSKLATCLGVEYFTSASDTFGTLPQDFKQLLEIVPFTNCVEKSVDRCKCYHDLIDGCFSDTGNADQVSTSGSVATVAYDQSICAPSWLEQINSILDDEGDGLLNCGSCQTDITTLAKNPARLATLLQGLMDFNRADQGVMALLGGAAMIGLVCVCELQNRFFSGIGMGFVGRSMPVPMKTYCRYTCFWIVLYICKLMFDYQFVVKALVETTLFVYSANSTDYLKYSHFMLQFTYHNVIYILFLWIPAWMVFLYDAQIFYSVLSVVYGSFAGFNLRIGELRSFRILRLTFKSIPGVFNRKMVPNIVEEKAKKMKKRNKKNKNDRDEMAMPLRRFERISMSQGAKPLTVKSQKYSSLLEQRDDDDVYSEMKTPNGTDEDLSSQSSRTSNIGSITGVSGAEFERTIPFAMAWNRCLTSLREADVISDRELNVLSYLIDSKDTVGRKLYPPAFLTAGKLDESIDIVLECSALYEKLKTDKKKKDKTLQKIETTMRERLTKDDLRVESIMGSYKFSSQVLRILLGDEHKELDDCYNFIEEMASHQQILKGLKLDNLYLCRAAAAELMKSILEVPKKSTESSIKFQRALYKVIDSVESVINCLKMVLAKQENLVQMLNDTPLKPNSFFFPGDSQHYASLQLQKIVNDEAALDIVSRAYQLLTVDNFDAEPRSEEGRRRLRFFANSLFMDMPEAKPIRKIRSLTVSTPYYNEIVMYSIKDLTAQNDDCIKLLYYLQTIYPFEWENLLERIQAKDMNEALKKNPEEVQLWASYRGQTLARTARGMMYNEEAIRFLHWLEIGENEPMHQLTCSCNKCCKLNEMVNLKFNYVCTCQIYGKMKDEQKQQAQDIDFLLRKHPNLRVAYVDGPKKVKDGPPKFFSVLIRAMDDKIVEIYRVELPGDPIVGEGKGRDVGMQQLALFEAKLSSGAGEAVISRDAMRMASRLDFFRLHSWFYGNLGWYFTQSMTVVGVYFFIYGKVYMALSGMDSYFLENGGLGIAGTLNTSWAFQFGFLLVVPVIAVVGVEQGFRHGFTYLLWNIMTLGPIFFTFQMGTRMHYFDRTLIHGGAKYRATGRGFTIKHEKFAELYRFYAFSHFYRGVELLFLLLMFYAYGTFSWCNCSWRLDADFYNNVQPTDLEWRTRCYDDHYQSCVLPTNQNYGVMSYSLWIIAATWMWAPFFFNPSGLDWDKIIEDYNDWQNWLKTNNDSADSWFGWWSNEQEYLEHTTRGARFITGVRKLRFLLVAIGMYLNMMYNAYFEEPNRIITADDDLLTYALSGLIIVILAMLICCGYVASRVTKKMSMKQRKLRKMKFLLSCCCFLISMLSLSVLSVGNLFAIFVLLMLSVYWFMQMCILRLQYHHIVVRALARAFDRAIGWIVFGPIMIVSMFLPFISSFQQRVMFNNAFTSGLEVSKLFAHDVAPAQVVKGRPVKSRYFVFS</sequence>
<comment type="catalytic activity">
    <reaction evidence="9">
        <text>[(1-&gt;3)-beta-D-glucosyl](n) + UDP-alpha-D-glucose = [(1-&gt;3)-beta-D-glucosyl](n+1) + UDP + H(+)</text>
        <dbReference type="Rhea" id="RHEA:21476"/>
        <dbReference type="Rhea" id="RHEA-COMP:11146"/>
        <dbReference type="Rhea" id="RHEA-COMP:14303"/>
        <dbReference type="ChEBI" id="CHEBI:15378"/>
        <dbReference type="ChEBI" id="CHEBI:37671"/>
        <dbReference type="ChEBI" id="CHEBI:58223"/>
        <dbReference type="ChEBI" id="CHEBI:58885"/>
        <dbReference type="EC" id="2.4.1.34"/>
    </reaction>
</comment>
<feature type="transmembrane region" description="Helical" evidence="11">
    <location>
        <begin position="694"/>
        <end position="713"/>
    </location>
</feature>
<dbReference type="EC" id="2.4.1.34" evidence="3"/>
<feature type="compositionally biased region" description="Polar residues" evidence="10">
    <location>
        <begin position="831"/>
        <end position="852"/>
    </location>
</feature>
<evidence type="ECO:0000313" key="13">
    <source>
        <dbReference type="EMBL" id="CAH0477294.1"/>
    </source>
</evidence>
<dbReference type="InterPro" id="IPR026899">
    <property type="entry name" value="FKS1-like_dom1"/>
</dbReference>
<evidence type="ECO:0000256" key="5">
    <source>
        <dbReference type="ARBA" id="ARBA00022679"/>
    </source>
</evidence>
<keyword evidence="5" id="KW-0808">Transferase</keyword>
<dbReference type="GO" id="GO:0005886">
    <property type="term" value="C:plasma membrane"/>
    <property type="evidence" value="ECO:0007669"/>
    <property type="project" value="TreeGrafter"/>
</dbReference>
<feature type="transmembrane region" description="Helical" evidence="11">
    <location>
        <begin position="1548"/>
        <end position="1567"/>
    </location>
</feature>
<comment type="subcellular location">
    <subcellularLocation>
        <location evidence="1">Membrane</location>
        <topology evidence="1">Multi-pass membrane protein</topology>
    </subcellularLocation>
</comment>
<feature type="transmembrane region" description="Helical" evidence="11">
    <location>
        <begin position="1487"/>
        <end position="1505"/>
    </location>
</feature>
<feature type="transmembrane region" description="Helical" evidence="11">
    <location>
        <begin position="1692"/>
        <end position="1710"/>
    </location>
</feature>
<feature type="transmembrane region" description="Helical" evidence="11">
    <location>
        <begin position="385"/>
        <end position="406"/>
    </location>
</feature>
<dbReference type="Pfam" id="PF02364">
    <property type="entry name" value="Glucan_synthase"/>
    <property type="match status" value="2"/>
</dbReference>
<evidence type="ECO:0000256" key="11">
    <source>
        <dbReference type="SAM" id="Phobius"/>
    </source>
</evidence>
<evidence type="ECO:0000256" key="4">
    <source>
        <dbReference type="ARBA" id="ARBA00022676"/>
    </source>
</evidence>